<evidence type="ECO:0000256" key="1">
    <source>
        <dbReference type="SAM" id="Coils"/>
    </source>
</evidence>
<reference evidence="2 3" key="1">
    <citation type="submission" date="2016-09" db="EMBL/GenBank/DDBJ databases">
        <title>Complete genome of Desulfosporosinus sp. OL.</title>
        <authorList>
            <person name="Mardanov A."/>
            <person name="Beletsky A."/>
            <person name="Panova A."/>
            <person name="Karnachuk O."/>
            <person name="Ravin N."/>
        </authorList>
    </citation>
    <scope>NUCLEOTIDE SEQUENCE [LARGE SCALE GENOMIC DNA]</scope>
    <source>
        <strain evidence="2 3">OL</strain>
    </source>
</reference>
<dbReference type="RefSeq" id="WP_170871473.1">
    <property type="nucleotide sequence ID" value="NZ_MLBF01000010.1"/>
</dbReference>
<evidence type="ECO:0000313" key="2">
    <source>
        <dbReference type="EMBL" id="OLN32241.1"/>
    </source>
</evidence>
<protein>
    <submittedName>
        <fullName evidence="2">Cytochrome c-type biogenesis protein ResA</fullName>
    </submittedName>
</protein>
<sequence>MLEYSISKAKEIAKYEGDQEETVFYIPKQLVIFIEQNSSIKDELRLKLIFPDGQEINYRVPVMKYWEYSKEEILEQKLYPLLPLQVFKLRYQMEKIKNRKNHTEHELQELIQKAQQIVEEISNEAARLFKAEEIDGEDLHKILLANEELFRYLNSRYVNDEKLNEEVLSMTRTLYNPIVAEKAKLEGRLEGKLEGKLEGMLEGKLEGMLEGKLEGMLEGKLEAARNAVKKGFSLEDIAEITDLPLETVQKLKAELSN</sequence>
<dbReference type="EMBL" id="MLBF01000010">
    <property type="protein sequence ID" value="OLN32241.1"/>
    <property type="molecule type" value="Genomic_DNA"/>
</dbReference>
<feature type="coiled-coil region" evidence="1">
    <location>
        <begin position="93"/>
        <end position="131"/>
    </location>
</feature>
<gene>
    <name evidence="2" type="ORF">DSOL_1847</name>
</gene>
<evidence type="ECO:0000313" key="3">
    <source>
        <dbReference type="Proteomes" id="UP000186102"/>
    </source>
</evidence>
<dbReference type="STRING" id="1888891.DSOL_1847"/>
<dbReference type="AlphaFoldDB" id="A0A1Q8QY29"/>
<proteinExistence type="predicted"/>
<organism evidence="2 3">
    <name type="scientific">Desulfosporosinus metallidurans</name>
    <dbReference type="NCBI Taxonomy" id="1888891"/>
    <lineage>
        <taxon>Bacteria</taxon>
        <taxon>Bacillati</taxon>
        <taxon>Bacillota</taxon>
        <taxon>Clostridia</taxon>
        <taxon>Eubacteriales</taxon>
        <taxon>Desulfitobacteriaceae</taxon>
        <taxon>Desulfosporosinus</taxon>
    </lineage>
</organism>
<comment type="caution">
    <text evidence="2">The sequence shown here is derived from an EMBL/GenBank/DDBJ whole genome shotgun (WGS) entry which is preliminary data.</text>
</comment>
<name>A0A1Q8QY29_9FIRM</name>
<accession>A0A1Q8QY29</accession>
<keyword evidence="3" id="KW-1185">Reference proteome</keyword>
<keyword evidence="1" id="KW-0175">Coiled coil</keyword>
<dbReference type="Proteomes" id="UP000186102">
    <property type="component" value="Unassembled WGS sequence"/>
</dbReference>